<proteinExistence type="predicted"/>
<dbReference type="RefSeq" id="WP_123045572.1">
    <property type="nucleotide sequence ID" value="NZ_RDSR01000008.1"/>
</dbReference>
<name>A0A3M8LEC6_9MICO</name>
<evidence type="ECO:0000313" key="1">
    <source>
        <dbReference type="EMBL" id="RNE63695.1"/>
    </source>
</evidence>
<comment type="caution">
    <text evidence="1">The sequence shown here is derived from an EMBL/GenBank/DDBJ whole genome shotgun (WGS) entry which is preliminary data.</text>
</comment>
<organism evidence="1 2">
    <name type="scientific">Cryobacterium tepidiphilum</name>
    <dbReference type="NCBI Taxonomy" id="2486026"/>
    <lineage>
        <taxon>Bacteria</taxon>
        <taxon>Bacillati</taxon>
        <taxon>Actinomycetota</taxon>
        <taxon>Actinomycetes</taxon>
        <taxon>Micrococcales</taxon>
        <taxon>Microbacteriaceae</taxon>
        <taxon>Cryobacterium</taxon>
    </lineage>
</organism>
<dbReference type="AlphaFoldDB" id="A0A3M8LEC6"/>
<keyword evidence="2" id="KW-1185">Reference proteome</keyword>
<accession>A0A3M8LEC6</accession>
<sequence length="212" mass="23692">MRLVSTPRIEFLRALGAEILHNYGRGRSLIAVEGAVRPVREAFADDLAAVFEEKGHPVYRASMRYFQRSRDDQEQFGPETAERIYRRRDDYDVLRRVLLDPFRMGGSAGFVTRQFDPDSRTWVQPTWTTAPPDASLIVDGEFLHRPELRGLWAYSMLLEGQTGGDAVVATGGGTLAGAYVLYRAESNPRELAGALIDVSDPEHPARSFADSC</sequence>
<dbReference type="OrthoDB" id="572586at2"/>
<evidence type="ECO:0000313" key="2">
    <source>
        <dbReference type="Proteomes" id="UP000279859"/>
    </source>
</evidence>
<gene>
    <name evidence="1" type="ORF">EEJ31_06945</name>
</gene>
<dbReference type="InterPro" id="IPR027417">
    <property type="entry name" value="P-loop_NTPase"/>
</dbReference>
<protein>
    <submittedName>
        <fullName evidence="1">Uncharacterized protein</fullName>
    </submittedName>
</protein>
<dbReference type="EMBL" id="RDSR01000008">
    <property type="protein sequence ID" value="RNE63695.1"/>
    <property type="molecule type" value="Genomic_DNA"/>
</dbReference>
<reference evidence="1 2" key="1">
    <citation type="submission" date="2018-11" db="EMBL/GenBank/DDBJ databases">
        <title>Cryobacterium sp. nov., isolated from rhizosphere soil of lettuce.</title>
        <authorList>
            <person name="Wang Y."/>
        </authorList>
    </citation>
    <scope>NUCLEOTIDE SEQUENCE [LARGE SCALE GENOMIC DNA]</scope>
    <source>
        <strain evidence="1 2">NEAU-85</strain>
    </source>
</reference>
<dbReference type="Proteomes" id="UP000279859">
    <property type="component" value="Unassembled WGS sequence"/>
</dbReference>
<dbReference type="Gene3D" id="3.40.50.300">
    <property type="entry name" value="P-loop containing nucleotide triphosphate hydrolases"/>
    <property type="match status" value="1"/>
</dbReference>